<organism evidence="2 3">
    <name type="scientific">Nonomuraea diastatica</name>
    <dbReference type="NCBI Taxonomy" id="1848329"/>
    <lineage>
        <taxon>Bacteria</taxon>
        <taxon>Bacillati</taxon>
        <taxon>Actinomycetota</taxon>
        <taxon>Actinomycetes</taxon>
        <taxon>Streptosporangiales</taxon>
        <taxon>Streptosporangiaceae</taxon>
        <taxon>Nonomuraea</taxon>
    </lineage>
</organism>
<evidence type="ECO:0000256" key="1">
    <source>
        <dbReference type="SAM" id="SignalP"/>
    </source>
</evidence>
<evidence type="ECO:0000313" key="3">
    <source>
        <dbReference type="Proteomes" id="UP000294543"/>
    </source>
</evidence>
<keyword evidence="1" id="KW-0732">Signal</keyword>
<dbReference type="Proteomes" id="UP000294543">
    <property type="component" value="Unassembled WGS sequence"/>
</dbReference>
<evidence type="ECO:0000313" key="2">
    <source>
        <dbReference type="EMBL" id="TDD11484.1"/>
    </source>
</evidence>
<dbReference type="RefSeq" id="WP_132517779.1">
    <property type="nucleotide sequence ID" value="NZ_SMKP01000217.1"/>
</dbReference>
<feature type="chain" id="PRO_5038925924" description="Lipoprotein" evidence="1">
    <location>
        <begin position="21"/>
        <end position="142"/>
    </location>
</feature>
<accession>A0A4R4W728</accession>
<dbReference type="OrthoDB" id="5114877at2"/>
<evidence type="ECO:0008006" key="4">
    <source>
        <dbReference type="Google" id="ProtNLM"/>
    </source>
</evidence>
<dbReference type="AlphaFoldDB" id="A0A4R4W728"/>
<sequence>MKHLRIIAAFSLTFLGVSLAALTIFAPAPSGTASAHHHRAPAAVDTPLPAAGLDRILAAIECDRPAVQVDATDLHEVSWQTDAGRYFIMTFTTRAGQEAWLKEAQAYGGTYLVGDRWTVVSAPDLLTALHARLGGRIENHQH</sequence>
<protein>
    <recommendedName>
        <fullName evidence="4">Lipoprotein</fullName>
    </recommendedName>
</protein>
<keyword evidence="3" id="KW-1185">Reference proteome</keyword>
<feature type="signal peptide" evidence="1">
    <location>
        <begin position="1"/>
        <end position="20"/>
    </location>
</feature>
<gene>
    <name evidence="2" type="ORF">E1294_45035</name>
</gene>
<proteinExistence type="predicted"/>
<reference evidence="2 3" key="1">
    <citation type="submission" date="2019-03" db="EMBL/GenBank/DDBJ databases">
        <title>Draft genome sequences of novel Actinobacteria.</title>
        <authorList>
            <person name="Sahin N."/>
            <person name="Ay H."/>
            <person name="Saygin H."/>
        </authorList>
    </citation>
    <scope>NUCLEOTIDE SEQUENCE [LARGE SCALE GENOMIC DNA]</scope>
    <source>
        <strain evidence="2 3">KC712</strain>
    </source>
</reference>
<comment type="caution">
    <text evidence="2">The sequence shown here is derived from an EMBL/GenBank/DDBJ whole genome shotgun (WGS) entry which is preliminary data.</text>
</comment>
<name>A0A4R4W728_9ACTN</name>
<dbReference type="EMBL" id="SMKP01000217">
    <property type="protein sequence ID" value="TDD11484.1"/>
    <property type="molecule type" value="Genomic_DNA"/>
</dbReference>